<evidence type="ECO:0000313" key="2">
    <source>
        <dbReference type="EMBL" id="MFC5476694.1"/>
    </source>
</evidence>
<comment type="caution">
    <text evidence="2">The sequence shown here is derived from an EMBL/GenBank/DDBJ whole genome shotgun (WGS) entry which is preliminary data.</text>
</comment>
<reference evidence="3" key="1">
    <citation type="journal article" date="2019" name="Int. J. Syst. Evol. Microbiol.">
        <title>The Global Catalogue of Microorganisms (GCM) 10K type strain sequencing project: providing services to taxonomists for standard genome sequencing and annotation.</title>
        <authorList>
            <consortium name="The Broad Institute Genomics Platform"/>
            <consortium name="The Broad Institute Genome Sequencing Center for Infectious Disease"/>
            <person name="Wu L."/>
            <person name="Ma J."/>
        </authorList>
    </citation>
    <scope>NUCLEOTIDE SEQUENCE [LARGE SCALE GENOMIC DNA]</scope>
    <source>
        <strain evidence="3">CCUG 43111</strain>
    </source>
</reference>
<organism evidence="2 3">
    <name type="scientific">Massilia suwonensis</name>
    <dbReference type="NCBI Taxonomy" id="648895"/>
    <lineage>
        <taxon>Bacteria</taxon>
        <taxon>Pseudomonadati</taxon>
        <taxon>Pseudomonadota</taxon>
        <taxon>Betaproteobacteria</taxon>
        <taxon>Burkholderiales</taxon>
        <taxon>Oxalobacteraceae</taxon>
        <taxon>Telluria group</taxon>
        <taxon>Massilia</taxon>
    </lineage>
</organism>
<gene>
    <name evidence="2" type="ORF">ACFPQ5_00725</name>
</gene>
<keyword evidence="1" id="KW-1133">Transmembrane helix</keyword>
<feature type="transmembrane region" description="Helical" evidence="1">
    <location>
        <begin position="78"/>
        <end position="101"/>
    </location>
</feature>
<feature type="transmembrane region" description="Helical" evidence="1">
    <location>
        <begin position="45"/>
        <end position="66"/>
    </location>
</feature>
<protein>
    <submittedName>
        <fullName evidence="2">Uncharacterized protein</fullName>
    </submittedName>
</protein>
<keyword evidence="1" id="KW-0472">Membrane</keyword>
<keyword evidence="3" id="KW-1185">Reference proteome</keyword>
<dbReference type="RefSeq" id="WP_379750912.1">
    <property type="nucleotide sequence ID" value="NZ_JBHSMR010000001.1"/>
</dbReference>
<proteinExistence type="predicted"/>
<dbReference type="Proteomes" id="UP001596101">
    <property type="component" value="Unassembled WGS sequence"/>
</dbReference>
<evidence type="ECO:0000256" key="1">
    <source>
        <dbReference type="SAM" id="Phobius"/>
    </source>
</evidence>
<feature type="transmembrane region" description="Helical" evidence="1">
    <location>
        <begin position="20"/>
        <end position="39"/>
    </location>
</feature>
<sequence>MTTMTGGNIPATKLSAKRLLRITLVTAAILMAPLIAMQFTREVNWTLSDFVIMGILLMGTGLLFDLAARKIQTRKARLITIGVIAFGFLFIWAELAVGLVGSPFAGS</sequence>
<keyword evidence="1" id="KW-0812">Transmembrane</keyword>
<dbReference type="EMBL" id="JBHSMR010000001">
    <property type="protein sequence ID" value="MFC5476694.1"/>
    <property type="molecule type" value="Genomic_DNA"/>
</dbReference>
<name>A0ABW0MFU3_9BURK</name>
<accession>A0ABW0MFU3</accession>
<evidence type="ECO:0000313" key="3">
    <source>
        <dbReference type="Proteomes" id="UP001596101"/>
    </source>
</evidence>